<dbReference type="GO" id="GO:0043162">
    <property type="term" value="P:ubiquitin-dependent protein catabolic process via the multivesicular body sorting pathway"/>
    <property type="evidence" value="ECO:0007669"/>
    <property type="project" value="TreeGrafter"/>
</dbReference>
<keyword evidence="11" id="KW-1185">Reference proteome</keyword>
<dbReference type="GO" id="GO:0006623">
    <property type="term" value="P:protein targeting to vacuole"/>
    <property type="evidence" value="ECO:0007669"/>
    <property type="project" value="TreeGrafter"/>
</dbReference>
<dbReference type="InterPro" id="IPR037202">
    <property type="entry name" value="ESCRT_assembly_dom"/>
</dbReference>
<evidence type="ECO:0000256" key="1">
    <source>
        <dbReference type="ARBA" id="ARBA00004633"/>
    </source>
</evidence>
<gene>
    <name evidence="10" type="ORF">V1264_004792</name>
</gene>
<sequence length="361" mass="40623">MHKLFGGNKAKGPSATNLQIQKTKQIESLRKVSAIEILRDVEYRVVTRVGSTNITLVIALTAQFPQERPIITVSPAVTHPWVDPAPQMRVTGCPSINNFSMHSDLGQAVQSILDEFKKNPPVPLMPFAAAPSYPLGPPPGYSPPSYVNPGSELYPFGLSNAPPVPPRQQSASLPNGSAEGALDNGFPDFTMPNVMKSFPQLKEKKLMELQELIENEDQLLEMVQGLPELKSFAEKREALSEKCVFLARSNLAQKPKIKDMKEEIAEKMALYDELRRGFEGDCERHLGLSEQYRPSHIQTNLKVAILQAEEESEHIMEDFLNKKLDMEDFIQQFLEKRKLCHMRKAKEEKLSHIIMSQGDQY</sequence>
<comment type="subcellular location">
    <subcellularLocation>
        <location evidence="1">Late endosome membrane</location>
        <topology evidence="1">Peripheral membrane protein</topology>
    </subcellularLocation>
</comment>
<accession>A0AAN9B3D1</accession>
<dbReference type="Pfam" id="PF07200">
    <property type="entry name" value="Mod_r"/>
    <property type="match status" value="1"/>
</dbReference>
<evidence type="ECO:0000313" key="11">
    <source>
        <dbReference type="Proteomes" id="UP001374579"/>
    </source>
</evidence>
<evidence type="ECO:0000259" key="9">
    <source>
        <dbReference type="PROSITE" id="PS51314"/>
    </source>
</evidence>
<comment type="function">
    <text evidence="6">Component of the ESCRT-I complex, a regulator of vesicular trafficking process. Required for the sorting of endocytic ubiquitinated cargos into multivesicular bodies. May be involved in cell growth and differentiation.</text>
</comment>
<dbReference type="EMBL" id="JBAMIC010000013">
    <property type="protein sequence ID" value="KAK7097881.1"/>
    <property type="molecule type" value="Genomic_DNA"/>
</dbReference>
<dbReference type="CDD" id="cd11685">
    <property type="entry name" value="UEV_TSG101-like"/>
    <property type="match status" value="1"/>
</dbReference>
<comment type="caution">
    <text evidence="10">The sequence shown here is derived from an EMBL/GenBank/DDBJ whole genome shotgun (WGS) entry which is preliminary data.</text>
</comment>
<dbReference type="Gene3D" id="1.10.287.660">
    <property type="entry name" value="Helix hairpin bin"/>
    <property type="match status" value="1"/>
</dbReference>
<evidence type="ECO:0000256" key="2">
    <source>
        <dbReference type="ARBA" id="ARBA00007617"/>
    </source>
</evidence>
<keyword evidence="3 7" id="KW-0813">Transport</keyword>
<dbReference type="GO" id="GO:0031902">
    <property type="term" value="C:late endosome membrane"/>
    <property type="evidence" value="ECO:0007669"/>
    <property type="project" value="UniProtKB-SubCell"/>
</dbReference>
<proteinExistence type="inferred from homology"/>
<reference evidence="10 11" key="1">
    <citation type="submission" date="2024-02" db="EMBL/GenBank/DDBJ databases">
        <title>Chromosome-scale genome assembly of the rough periwinkle Littorina saxatilis.</title>
        <authorList>
            <person name="De Jode A."/>
            <person name="Faria R."/>
            <person name="Formenti G."/>
            <person name="Sims Y."/>
            <person name="Smith T.P."/>
            <person name="Tracey A."/>
            <person name="Wood J.M.D."/>
            <person name="Zagrodzka Z.B."/>
            <person name="Johannesson K."/>
            <person name="Butlin R.K."/>
            <person name="Leder E.H."/>
        </authorList>
    </citation>
    <scope>NUCLEOTIDE SEQUENCE [LARGE SCALE GENOMIC DNA]</scope>
    <source>
        <strain evidence="10">Snail1</strain>
        <tissue evidence="10">Muscle</tissue>
    </source>
</reference>
<evidence type="ECO:0000256" key="4">
    <source>
        <dbReference type="ARBA" id="ARBA00022753"/>
    </source>
</evidence>
<dbReference type="PANTHER" id="PTHR13678">
    <property type="entry name" value="VACUOLAR PROTEIN SORTING-ASSOCIATED PROTEIN 37"/>
    <property type="match status" value="1"/>
</dbReference>
<dbReference type="SUPFAM" id="SSF140111">
    <property type="entry name" value="Endosomal sorting complex assembly domain"/>
    <property type="match status" value="1"/>
</dbReference>
<evidence type="ECO:0000256" key="7">
    <source>
        <dbReference type="PROSITE-ProRule" id="PRU00646"/>
    </source>
</evidence>
<name>A0AAN9B3D1_9CAEN</name>
<dbReference type="PANTHER" id="PTHR13678:SF2">
    <property type="entry name" value="VACUOLAR PROTEIN SORTING-ASSOCIATED PROTEIN 37A"/>
    <property type="match status" value="1"/>
</dbReference>
<evidence type="ECO:0000256" key="5">
    <source>
        <dbReference type="ARBA" id="ARBA00022927"/>
    </source>
</evidence>
<evidence type="ECO:0000256" key="6">
    <source>
        <dbReference type="ARBA" id="ARBA00025010"/>
    </source>
</evidence>
<dbReference type="InterPro" id="IPR016135">
    <property type="entry name" value="UBQ-conjugating_enzyme/RWD"/>
</dbReference>
<protein>
    <recommendedName>
        <fullName evidence="9">VPS37 C-terminal domain-containing protein</fullName>
    </recommendedName>
</protein>
<organism evidence="10 11">
    <name type="scientific">Littorina saxatilis</name>
    <dbReference type="NCBI Taxonomy" id="31220"/>
    <lineage>
        <taxon>Eukaryota</taxon>
        <taxon>Metazoa</taxon>
        <taxon>Spiralia</taxon>
        <taxon>Lophotrochozoa</taxon>
        <taxon>Mollusca</taxon>
        <taxon>Gastropoda</taxon>
        <taxon>Caenogastropoda</taxon>
        <taxon>Littorinimorpha</taxon>
        <taxon>Littorinoidea</taxon>
        <taxon>Littorinidae</taxon>
        <taxon>Littorina</taxon>
    </lineage>
</organism>
<feature type="region of interest" description="Disordered" evidence="8">
    <location>
        <begin position="158"/>
        <end position="183"/>
    </location>
</feature>
<evidence type="ECO:0000256" key="8">
    <source>
        <dbReference type="SAM" id="MobiDB-lite"/>
    </source>
</evidence>
<feature type="domain" description="VPS37 C-terminal" evidence="9">
    <location>
        <begin position="261"/>
        <end position="361"/>
    </location>
</feature>
<dbReference type="Gene3D" id="3.10.110.10">
    <property type="entry name" value="Ubiquitin Conjugating Enzyme"/>
    <property type="match status" value="1"/>
</dbReference>
<evidence type="ECO:0000256" key="3">
    <source>
        <dbReference type="ARBA" id="ARBA00022448"/>
    </source>
</evidence>
<dbReference type="GO" id="GO:0006612">
    <property type="term" value="P:protein targeting to membrane"/>
    <property type="evidence" value="ECO:0007669"/>
    <property type="project" value="TreeGrafter"/>
</dbReference>
<keyword evidence="4" id="KW-0967">Endosome</keyword>
<dbReference type="InterPro" id="IPR029012">
    <property type="entry name" value="Helix_hairpin_bin_sf"/>
</dbReference>
<dbReference type="GO" id="GO:0000813">
    <property type="term" value="C:ESCRT I complex"/>
    <property type="evidence" value="ECO:0007669"/>
    <property type="project" value="TreeGrafter"/>
</dbReference>
<dbReference type="PROSITE" id="PS51314">
    <property type="entry name" value="VPS37_C"/>
    <property type="match status" value="1"/>
</dbReference>
<dbReference type="Proteomes" id="UP001374579">
    <property type="component" value="Unassembled WGS sequence"/>
</dbReference>
<evidence type="ECO:0000313" key="10">
    <source>
        <dbReference type="EMBL" id="KAK7097881.1"/>
    </source>
</evidence>
<keyword evidence="5 7" id="KW-0653">Protein transport</keyword>
<dbReference type="AlphaFoldDB" id="A0AAN9B3D1"/>
<dbReference type="InterPro" id="IPR009851">
    <property type="entry name" value="Mod_r"/>
</dbReference>
<comment type="similarity">
    <text evidence="2">Belongs to the VPS37 family.</text>
</comment>